<comment type="caution">
    <text evidence="4">The sequence shown here is derived from an EMBL/GenBank/DDBJ whole genome shotgun (WGS) entry which is preliminary data.</text>
</comment>
<dbReference type="InterPro" id="IPR050682">
    <property type="entry name" value="ModA/WtpA"/>
</dbReference>
<reference evidence="4 5" key="1">
    <citation type="journal article" date="2019" name="Int. J. Syst. Evol. Microbiol.">
        <title>The Global Catalogue of Microorganisms (GCM) 10K type strain sequencing project: providing services to taxonomists for standard genome sequencing and annotation.</title>
        <authorList>
            <consortium name="The Broad Institute Genomics Platform"/>
            <consortium name="The Broad Institute Genome Sequencing Center for Infectious Disease"/>
            <person name="Wu L."/>
            <person name="Ma J."/>
        </authorList>
    </citation>
    <scope>NUCLEOTIDE SEQUENCE [LARGE SCALE GENOMIC DNA]</scope>
    <source>
        <strain evidence="4 5">JCM 13250</strain>
    </source>
</reference>
<protein>
    <submittedName>
        <fullName evidence="4">Molybdate ABC transporter substrate-binding protein</fullName>
    </submittedName>
</protein>
<dbReference type="PANTHER" id="PTHR30632:SF0">
    <property type="entry name" value="SULFATE-BINDING PROTEIN"/>
    <property type="match status" value="1"/>
</dbReference>
<dbReference type="NCBIfam" id="TIGR01256">
    <property type="entry name" value="modA"/>
    <property type="match status" value="1"/>
</dbReference>
<proteinExistence type="inferred from homology"/>
<evidence type="ECO:0000313" key="5">
    <source>
        <dbReference type="Proteomes" id="UP001500218"/>
    </source>
</evidence>
<keyword evidence="2" id="KW-0479">Metal-binding</keyword>
<dbReference type="Proteomes" id="UP001500218">
    <property type="component" value="Unassembled WGS sequence"/>
</dbReference>
<organism evidence="4 5">
    <name type="scientific">Luedemannella flava</name>
    <dbReference type="NCBI Taxonomy" id="349316"/>
    <lineage>
        <taxon>Bacteria</taxon>
        <taxon>Bacillati</taxon>
        <taxon>Actinomycetota</taxon>
        <taxon>Actinomycetes</taxon>
        <taxon>Micromonosporales</taxon>
        <taxon>Micromonosporaceae</taxon>
        <taxon>Luedemannella</taxon>
    </lineage>
</organism>
<dbReference type="Pfam" id="PF13531">
    <property type="entry name" value="SBP_bac_11"/>
    <property type="match status" value="1"/>
</dbReference>
<dbReference type="SUPFAM" id="SSF53850">
    <property type="entry name" value="Periplasmic binding protein-like II"/>
    <property type="match status" value="1"/>
</dbReference>
<dbReference type="InterPro" id="IPR005950">
    <property type="entry name" value="ModA"/>
</dbReference>
<dbReference type="PANTHER" id="PTHR30632">
    <property type="entry name" value="MOLYBDATE-BINDING PERIPLASMIC PROTEIN"/>
    <property type="match status" value="1"/>
</dbReference>
<dbReference type="EMBL" id="BAAALT010000263">
    <property type="protein sequence ID" value="GAA1830476.1"/>
    <property type="molecule type" value="Genomic_DNA"/>
</dbReference>
<name>A0ABN2MNG0_9ACTN</name>
<gene>
    <name evidence="4" type="primary">modA_2</name>
    <name evidence="4" type="ORF">GCM10009682_56520</name>
</gene>
<dbReference type="PIRSF" id="PIRSF004846">
    <property type="entry name" value="ModA"/>
    <property type="match status" value="1"/>
</dbReference>
<sequence length="217" mass="21523">MLADATFKQALGRVAKQFQAAHPGTKVTVTVGSSAALAARVAQGEAADVLVTADAATMTAAGAAIVAPPLPFARTQLVIAVAPGNPRKIGGLADLTRAGVRVVICAATEPCGSAATAVFASANVGVPKVTRVPDVAAALKKVTSGAADAALVYRTDTRAAGDDVSTVEFSESSSAVSECQAATVAKSANPVTAAAFVDFLHTPAGQDQLSSVGLRLP</sequence>
<keyword evidence="3" id="KW-0732">Signal</keyword>
<comment type="similarity">
    <text evidence="1">Belongs to the bacterial solute-binding protein ModA family.</text>
</comment>
<keyword evidence="5" id="KW-1185">Reference proteome</keyword>
<evidence type="ECO:0000256" key="1">
    <source>
        <dbReference type="ARBA" id="ARBA00009175"/>
    </source>
</evidence>
<dbReference type="Gene3D" id="3.40.190.10">
    <property type="entry name" value="Periplasmic binding protein-like II"/>
    <property type="match status" value="2"/>
</dbReference>
<evidence type="ECO:0000256" key="3">
    <source>
        <dbReference type="ARBA" id="ARBA00022729"/>
    </source>
</evidence>
<accession>A0ABN2MNG0</accession>
<evidence type="ECO:0000313" key="4">
    <source>
        <dbReference type="EMBL" id="GAA1830476.1"/>
    </source>
</evidence>
<evidence type="ECO:0000256" key="2">
    <source>
        <dbReference type="ARBA" id="ARBA00022723"/>
    </source>
</evidence>